<feature type="chain" id="PRO_5012849324" evidence="1">
    <location>
        <begin position="17"/>
        <end position="86"/>
    </location>
</feature>
<proteinExistence type="predicted"/>
<name>A0A210QZ36_MIZYE</name>
<accession>A0A210QZ36</accession>
<organism evidence="2 3">
    <name type="scientific">Mizuhopecten yessoensis</name>
    <name type="common">Japanese scallop</name>
    <name type="synonym">Patinopecten yessoensis</name>
    <dbReference type="NCBI Taxonomy" id="6573"/>
    <lineage>
        <taxon>Eukaryota</taxon>
        <taxon>Metazoa</taxon>
        <taxon>Spiralia</taxon>
        <taxon>Lophotrochozoa</taxon>
        <taxon>Mollusca</taxon>
        <taxon>Bivalvia</taxon>
        <taxon>Autobranchia</taxon>
        <taxon>Pteriomorphia</taxon>
        <taxon>Pectinida</taxon>
        <taxon>Pectinoidea</taxon>
        <taxon>Pectinidae</taxon>
        <taxon>Mizuhopecten</taxon>
    </lineage>
</organism>
<protein>
    <submittedName>
        <fullName evidence="2">Uncharacterized protein</fullName>
    </submittedName>
</protein>
<dbReference type="Proteomes" id="UP000242188">
    <property type="component" value="Unassembled WGS sequence"/>
</dbReference>
<comment type="caution">
    <text evidence="2">The sequence shown here is derived from an EMBL/GenBank/DDBJ whole genome shotgun (WGS) entry which is preliminary data.</text>
</comment>
<feature type="signal peptide" evidence="1">
    <location>
        <begin position="1"/>
        <end position="16"/>
    </location>
</feature>
<evidence type="ECO:0000256" key="1">
    <source>
        <dbReference type="SAM" id="SignalP"/>
    </source>
</evidence>
<gene>
    <name evidence="2" type="ORF">KP79_PYT15356</name>
</gene>
<sequence length="86" mass="10200">MLKLIVLSCLVACVLCRSYGGVRRDSSLFDGIGRNRWDTGLDRWGNDPWNGDIYGSDRYGRGSDMWRNRRDRDIIRRNRWGNERIY</sequence>
<keyword evidence="1" id="KW-0732">Signal</keyword>
<evidence type="ECO:0000313" key="2">
    <source>
        <dbReference type="EMBL" id="OWF53962.1"/>
    </source>
</evidence>
<dbReference type="AlphaFoldDB" id="A0A210QZ36"/>
<keyword evidence="3" id="KW-1185">Reference proteome</keyword>
<evidence type="ECO:0000313" key="3">
    <source>
        <dbReference type="Proteomes" id="UP000242188"/>
    </source>
</evidence>
<dbReference type="EMBL" id="NEDP02001165">
    <property type="protein sequence ID" value="OWF53962.1"/>
    <property type="molecule type" value="Genomic_DNA"/>
</dbReference>
<reference evidence="2 3" key="1">
    <citation type="journal article" date="2017" name="Nat. Ecol. Evol.">
        <title>Scallop genome provides insights into evolution of bilaterian karyotype and development.</title>
        <authorList>
            <person name="Wang S."/>
            <person name="Zhang J."/>
            <person name="Jiao W."/>
            <person name="Li J."/>
            <person name="Xun X."/>
            <person name="Sun Y."/>
            <person name="Guo X."/>
            <person name="Huan P."/>
            <person name="Dong B."/>
            <person name="Zhang L."/>
            <person name="Hu X."/>
            <person name="Sun X."/>
            <person name="Wang J."/>
            <person name="Zhao C."/>
            <person name="Wang Y."/>
            <person name="Wang D."/>
            <person name="Huang X."/>
            <person name="Wang R."/>
            <person name="Lv J."/>
            <person name="Li Y."/>
            <person name="Zhang Z."/>
            <person name="Liu B."/>
            <person name="Lu W."/>
            <person name="Hui Y."/>
            <person name="Liang J."/>
            <person name="Zhou Z."/>
            <person name="Hou R."/>
            <person name="Li X."/>
            <person name="Liu Y."/>
            <person name="Li H."/>
            <person name="Ning X."/>
            <person name="Lin Y."/>
            <person name="Zhao L."/>
            <person name="Xing Q."/>
            <person name="Dou J."/>
            <person name="Li Y."/>
            <person name="Mao J."/>
            <person name="Guo H."/>
            <person name="Dou H."/>
            <person name="Li T."/>
            <person name="Mu C."/>
            <person name="Jiang W."/>
            <person name="Fu Q."/>
            <person name="Fu X."/>
            <person name="Miao Y."/>
            <person name="Liu J."/>
            <person name="Yu Q."/>
            <person name="Li R."/>
            <person name="Liao H."/>
            <person name="Li X."/>
            <person name="Kong Y."/>
            <person name="Jiang Z."/>
            <person name="Chourrout D."/>
            <person name="Li R."/>
            <person name="Bao Z."/>
        </authorList>
    </citation>
    <scope>NUCLEOTIDE SEQUENCE [LARGE SCALE GENOMIC DNA]</scope>
    <source>
        <strain evidence="2 3">PY_sf001</strain>
    </source>
</reference>